<proteinExistence type="predicted"/>
<reference evidence="1" key="1">
    <citation type="journal article" date="2015" name="Nature">
        <title>Complex archaea that bridge the gap between prokaryotes and eukaryotes.</title>
        <authorList>
            <person name="Spang A."/>
            <person name="Saw J.H."/>
            <person name="Jorgensen S.L."/>
            <person name="Zaremba-Niedzwiedzka K."/>
            <person name="Martijn J."/>
            <person name="Lind A.E."/>
            <person name="van Eijk R."/>
            <person name="Schleper C."/>
            <person name="Guy L."/>
            <person name="Ettema T.J."/>
        </authorList>
    </citation>
    <scope>NUCLEOTIDE SEQUENCE</scope>
</reference>
<dbReference type="SUPFAM" id="SSF54427">
    <property type="entry name" value="NTF2-like"/>
    <property type="match status" value="1"/>
</dbReference>
<dbReference type="EMBL" id="LAZR01001499">
    <property type="protein sequence ID" value="KKN43638.1"/>
    <property type="molecule type" value="Genomic_DNA"/>
</dbReference>
<dbReference type="InterPro" id="IPR032347">
    <property type="entry name" value="DUF4864"/>
</dbReference>
<protein>
    <recommendedName>
        <fullName evidence="2">DUF4864 domain-containing protein</fullName>
    </recommendedName>
</protein>
<dbReference type="Pfam" id="PF16156">
    <property type="entry name" value="DUF4864"/>
    <property type="match status" value="1"/>
</dbReference>
<comment type="caution">
    <text evidence="1">The sequence shown here is derived from an EMBL/GenBank/DDBJ whole genome shotgun (WGS) entry which is preliminary data.</text>
</comment>
<organism evidence="1">
    <name type="scientific">marine sediment metagenome</name>
    <dbReference type="NCBI Taxonomy" id="412755"/>
    <lineage>
        <taxon>unclassified sequences</taxon>
        <taxon>metagenomes</taxon>
        <taxon>ecological metagenomes</taxon>
    </lineage>
</organism>
<gene>
    <name evidence="1" type="ORF">LCGC14_0701100</name>
</gene>
<evidence type="ECO:0008006" key="2">
    <source>
        <dbReference type="Google" id="ProtNLM"/>
    </source>
</evidence>
<accession>A0A0F9TQG4</accession>
<dbReference type="AlphaFoldDB" id="A0A0F9TQG4"/>
<dbReference type="InterPro" id="IPR032710">
    <property type="entry name" value="NTF2-like_dom_sf"/>
</dbReference>
<evidence type="ECO:0000313" key="1">
    <source>
        <dbReference type="EMBL" id="KKN43638.1"/>
    </source>
</evidence>
<name>A0A0F9TQG4_9ZZZZ</name>
<sequence>MRSTVLSALFGMVVVLITTLGATAQQADIESTITGQFEAFKADDFEGAFQFASPNLQMMFQSPENFKRMVTTGYPMVWKHAQVRFLDLRETAGTFWQKVQVTDLKGLTYLLDYQMVETPDGWRIAAVQLLDAPSVSA</sequence>